<keyword evidence="3" id="KW-1185">Reference proteome</keyword>
<feature type="chain" id="PRO_5032272646" evidence="1">
    <location>
        <begin position="27"/>
        <end position="209"/>
    </location>
</feature>
<dbReference type="RefSeq" id="WP_181753335.1">
    <property type="nucleotide sequence ID" value="NZ_JACEOG010000001.1"/>
</dbReference>
<gene>
    <name evidence="2" type="ORF">H1W00_02495</name>
</gene>
<reference evidence="2 3" key="1">
    <citation type="submission" date="2020-07" db="EMBL/GenBank/DDBJ databases">
        <title>Draft genome and description of Aeromicrobium phoceense strain Marseille-Q0843 isolated from healthy skin swab.</title>
        <authorList>
            <person name="Boxberger M."/>
            <person name="La Scola B."/>
        </authorList>
    </citation>
    <scope>NUCLEOTIDE SEQUENCE [LARGE SCALE GENOMIC DNA]</scope>
    <source>
        <strain evidence="2 3">Marseille-Q0843</strain>
    </source>
</reference>
<comment type="caution">
    <text evidence="2">The sequence shown here is derived from an EMBL/GenBank/DDBJ whole genome shotgun (WGS) entry which is preliminary data.</text>
</comment>
<dbReference type="Proteomes" id="UP000550354">
    <property type="component" value="Unassembled WGS sequence"/>
</dbReference>
<feature type="signal peptide" evidence="1">
    <location>
        <begin position="1"/>
        <end position="26"/>
    </location>
</feature>
<protein>
    <submittedName>
        <fullName evidence="2">Uncharacterized protein</fullName>
    </submittedName>
</protein>
<evidence type="ECO:0000256" key="1">
    <source>
        <dbReference type="SAM" id="SignalP"/>
    </source>
</evidence>
<accession>A0A838XKE6</accession>
<evidence type="ECO:0000313" key="3">
    <source>
        <dbReference type="Proteomes" id="UP000550354"/>
    </source>
</evidence>
<organism evidence="2 3">
    <name type="scientific">Aeromicrobium phoceense</name>
    <dbReference type="NCBI Taxonomy" id="2754045"/>
    <lineage>
        <taxon>Bacteria</taxon>
        <taxon>Bacillati</taxon>
        <taxon>Actinomycetota</taxon>
        <taxon>Actinomycetes</taxon>
        <taxon>Propionibacteriales</taxon>
        <taxon>Nocardioidaceae</taxon>
        <taxon>Aeromicrobium</taxon>
    </lineage>
</organism>
<keyword evidence="1" id="KW-0732">Signal</keyword>
<name>A0A838XKE6_9ACTN</name>
<dbReference type="AlphaFoldDB" id="A0A838XKE6"/>
<dbReference type="EMBL" id="JACEOG010000001">
    <property type="protein sequence ID" value="MBA4607340.1"/>
    <property type="molecule type" value="Genomic_DNA"/>
</dbReference>
<sequence>MKRRNLLVAVISALVLVVGFASPAHAQTVSKSYSISKRINVGGNICATVKLTGKMRGTVTYIHGSRNDRIRLSKPRLASPSISASYAYCTRPHARKVTSSTVTQLWHYTGCKWNPSISASVPFAVSASVTPTCGNFRAARASAKGGKGYGAALRVSGETATWNRTETYPVRTKKYTTCIRAAATVKVRTGNTTYARGKPVDFGNVCLKW</sequence>
<evidence type="ECO:0000313" key="2">
    <source>
        <dbReference type="EMBL" id="MBA4607340.1"/>
    </source>
</evidence>
<proteinExistence type="predicted"/>